<dbReference type="EMBL" id="SIOX01000026">
    <property type="protein sequence ID" value="TAX62908.1"/>
    <property type="molecule type" value="Genomic_DNA"/>
</dbReference>
<proteinExistence type="predicted"/>
<evidence type="ECO:0000313" key="1">
    <source>
        <dbReference type="EMBL" id="TAX62908.1"/>
    </source>
</evidence>
<evidence type="ECO:0000313" key="2">
    <source>
        <dbReference type="Proteomes" id="UP000291659"/>
    </source>
</evidence>
<reference evidence="1 2" key="1">
    <citation type="submission" date="2019-02" db="EMBL/GenBank/DDBJ databases">
        <title>The genomic architecture of introgression among sibling species of bacteria.</title>
        <authorList>
            <person name="Cavassim M.I.A."/>
            <person name="Moeskjaer S."/>
            <person name="Moslemi C."/>
            <person name="Fields B."/>
            <person name="Bachmann A."/>
            <person name="Vilhjalmsson B."/>
            <person name="Schierup M.H."/>
            <person name="Young J.P.W."/>
            <person name="Andersen S.U."/>
        </authorList>
    </citation>
    <scope>NUCLEOTIDE SEQUENCE [LARGE SCALE GENOMIC DNA]</scope>
    <source>
        <strain evidence="1 2">SM141A</strain>
    </source>
</reference>
<organism evidence="1 2">
    <name type="scientific">Rhizobium ruizarguesonis</name>
    <dbReference type="NCBI Taxonomy" id="2081791"/>
    <lineage>
        <taxon>Bacteria</taxon>
        <taxon>Pseudomonadati</taxon>
        <taxon>Pseudomonadota</taxon>
        <taxon>Alphaproteobacteria</taxon>
        <taxon>Hyphomicrobiales</taxon>
        <taxon>Rhizobiaceae</taxon>
        <taxon>Rhizobium/Agrobacterium group</taxon>
        <taxon>Rhizobium</taxon>
    </lineage>
</organism>
<keyword evidence="2" id="KW-1185">Reference proteome</keyword>
<name>A0ABY1WW67_9HYPH</name>
<comment type="caution">
    <text evidence="1">The sequence shown here is derived from an EMBL/GenBank/DDBJ whole genome shotgun (WGS) entry which is preliminary data.</text>
</comment>
<dbReference type="Proteomes" id="UP000291659">
    <property type="component" value="Unassembled WGS sequence"/>
</dbReference>
<sequence length="72" mass="7943">MGVSRSQVRGRARISTLSIRPPLRTFAHGLLVARQHGRQGSGIPQTIVAGHLRDEEVRTRLLSLKIAFGKKC</sequence>
<gene>
    <name evidence="1" type="ORF">ELH98_39795</name>
</gene>
<protein>
    <submittedName>
        <fullName evidence="1">Uncharacterized protein</fullName>
    </submittedName>
</protein>
<accession>A0ABY1WW67</accession>